<feature type="compositionally biased region" description="Polar residues" evidence="5">
    <location>
        <begin position="90"/>
        <end position="106"/>
    </location>
</feature>
<keyword evidence="4" id="KW-0804">Transcription</keyword>
<feature type="compositionally biased region" description="Polar residues" evidence="5">
    <location>
        <begin position="134"/>
        <end position="158"/>
    </location>
</feature>
<feature type="compositionally biased region" description="Low complexity" evidence="5">
    <location>
        <begin position="124"/>
        <end position="133"/>
    </location>
</feature>
<dbReference type="InterPro" id="IPR036887">
    <property type="entry name" value="HTH_APSES_sf"/>
</dbReference>
<dbReference type="PANTHER" id="PTHR47792">
    <property type="entry name" value="PROTEIN SOK2-RELATED"/>
    <property type="match status" value="1"/>
</dbReference>
<proteinExistence type="inferred from homology"/>
<feature type="region of interest" description="Disordered" evidence="5">
    <location>
        <begin position="515"/>
        <end position="534"/>
    </location>
</feature>
<name>A0A9N9D929_FUNMO</name>
<accession>A0A9N9D929</accession>
<feature type="compositionally biased region" description="Polar residues" evidence="5">
    <location>
        <begin position="380"/>
        <end position="391"/>
    </location>
</feature>
<reference evidence="7" key="1">
    <citation type="submission" date="2021-06" db="EMBL/GenBank/DDBJ databases">
        <authorList>
            <person name="Kallberg Y."/>
            <person name="Tangrot J."/>
            <person name="Rosling A."/>
        </authorList>
    </citation>
    <scope>NUCLEOTIDE SEQUENCE</scope>
    <source>
        <strain evidence="7">87-6 pot B 2015</strain>
    </source>
</reference>
<dbReference type="SMART" id="SM01252">
    <property type="entry name" value="KilA-N"/>
    <property type="match status" value="1"/>
</dbReference>
<feature type="compositionally biased region" description="Low complexity" evidence="5">
    <location>
        <begin position="12"/>
        <end position="26"/>
    </location>
</feature>
<dbReference type="Pfam" id="PF22749">
    <property type="entry name" value="Arb2"/>
    <property type="match status" value="1"/>
</dbReference>
<feature type="region of interest" description="Disordered" evidence="5">
    <location>
        <begin position="650"/>
        <end position="776"/>
    </location>
</feature>
<feature type="compositionally biased region" description="Polar residues" evidence="5">
    <location>
        <begin position="1"/>
        <end position="11"/>
    </location>
</feature>
<dbReference type="Proteomes" id="UP000789375">
    <property type="component" value="Unassembled WGS sequence"/>
</dbReference>
<feature type="compositionally biased region" description="Low complexity" evidence="5">
    <location>
        <begin position="36"/>
        <end position="54"/>
    </location>
</feature>
<evidence type="ECO:0000256" key="2">
    <source>
        <dbReference type="ARBA" id="ARBA00023015"/>
    </source>
</evidence>
<sequence length="1102" mass="119150">MAGFQNSNKLYTDSSNTNTALTTASAHYKQTKQHHPTTPTSPAPTLSNNTTTTPGNKTESRITSSNSTTSTTTTNTQTSNNTSSSNPNSPAGSRSLTSTATQTSPASLPHSAFSPYNQIPQQHPTPVTTPTATKNSISSQQEPSTMMTTSHLDNSGSTTLIYPPHTHFANPTSHPFWPPNQWGFNGANGTAVLSANGGSAFVPAVGYSPAASNIAPGHAPRPKLTTTIWEDEGTLCYQVDARGICVARRQDNDMINGTKLLNVVGMSRGKRDGILKNEKGRVVVKVGAMHLKGVWITFQRAKTLAAQFKISELLYPLFVDDPSIFLHNSYGPPMSTRIPSIGGGPTSQWRPTHPYANNFNNAAPYSETTRQWYPYGNGNLMGSPSTPQGQEHGSAPYPPNAGYPDRSANVATPPAVPIYSTHPPTRNHNAHPQAHLEEYETSYGLINGQSQGQQGVTVVSGPAVSSYNLSPTEFKNSSTAGFYAIPQNAGYFGHHQQRPTPPPSTYDVSINRSSTNSPNLYNTHVKTEDNTASNGNGYIRSGQGLYNLVSAADVVGGSPAQGGSPQLIGQKRSFGEEENDDYNSVNNSSQPSPPLAMHPPPPLSSIAVSTAMNVAAGSFPSPMHVSPNSSPGNSAFTGWNHSGKRVKYEQFPEATTPSSAQSSPRTAGYQLPVLGTGPATPGANPSTPQGYTNSNLQMVTNAQGSPHHYTSASNNNGGPATGTTTPTTEGLDRYFEQSTVLHTPSPDSGVSTPAEESNTISTRRYEYRREEPPANEELAGEPYTFEVKKDREYNEGLYDTLIDILCELAEEKLQKDCGLIKALVPLGATEEDIHSKIFLSQDYMTNDKMIIFIPGTSHKVGIWSRRVLSDSSVMDGSMITYTKRARELGFAVVITNPNEVFWYKGKGVLILPKTSVTFDTIPGSESPEAHVNYVFKNFVIPSAAEKIVVVANSYGGHCAVDAIQNNFDALLDKIKAVEFTASTHSIDFVKSDKMKVWIRERCRNWLMSDQPIGQEVIDPRFGCISVSSGSELNEYVTSMVIDEIFNFIDKRVIKEICDDVGSDLEEDPELLSREADILIKNEDSYKIFSDDDDKIVFEEAGP</sequence>
<dbReference type="PANTHER" id="PTHR47792:SF1">
    <property type="entry name" value="PROTEIN SOK2-RELATED"/>
    <property type="match status" value="1"/>
</dbReference>
<dbReference type="InterPro" id="IPR018004">
    <property type="entry name" value="KilA/APSES_HTH"/>
</dbReference>
<feature type="region of interest" description="Disordered" evidence="5">
    <location>
        <begin position="576"/>
        <end position="604"/>
    </location>
</feature>
<dbReference type="Gene3D" id="3.10.260.10">
    <property type="entry name" value="Transcription regulator HTH, APSES-type DNA-binding domain"/>
    <property type="match status" value="1"/>
</dbReference>
<feature type="non-terminal residue" evidence="7">
    <location>
        <position position="1"/>
    </location>
</feature>
<comment type="caution">
    <text evidence="7">The sequence shown here is derived from an EMBL/GenBank/DDBJ whole genome shotgun (WGS) entry which is preliminary data.</text>
</comment>
<dbReference type="AlphaFoldDB" id="A0A9N9D929"/>
<feature type="compositionally biased region" description="Low complexity" evidence="5">
    <location>
        <begin position="63"/>
        <end position="89"/>
    </location>
</feature>
<evidence type="ECO:0000256" key="5">
    <source>
        <dbReference type="SAM" id="MobiDB-lite"/>
    </source>
</evidence>
<feature type="compositionally biased region" description="Polar residues" evidence="5">
    <location>
        <begin position="683"/>
        <end position="710"/>
    </location>
</feature>
<dbReference type="InterPro" id="IPR003163">
    <property type="entry name" value="Tscrpt_reg_HTH_APSES-type"/>
</dbReference>
<feature type="compositionally biased region" description="Polar residues" evidence="5">
    <location>
        <begin position="653"/>
        <end position="665"/>
    </location>
</feature>
<evidence type="ECO:0000259" key="6">
    <source>
        <dbReference type="PROSITE" id="PS51299"/>
    </source>
</evidence>
<feature type="compositionally biased region" description="Polar residues" evidence="5">
    <location>
        <begin position="736"/>
        <end position="762"/>
    </location>
</feature>
<feature type="region of interest" description="Disordered" evidence="5">
    <location>
        <begin position="1"/>
        <end position="158"/>
    </location>
</feature>
<dbReference type="SUPFAM" id="SSF54616">
    <property type="entry name" value="DNA-binding domain of Mlu1-box binding protein MBP1"/>
    <property type="match status" value="1"/>
</dbReference>
<evidence type="ECO:0000313" key="8">
    <source>
        <dbReference type="Proteomes" id="UP000789375"/>
    </source>
</evidence>
<dbReference type="InterPro" id="IPR029790">
    <property type="entry name" value="EFG1/Phd1/StuA"/>
</dbReference>
<keyword evidence="2" id="KW-0805">Transcription regulation</keyword>
<evidence type="ECO:0000256" key="3">
    <source>
        <dbReference type="ARBA" id="ARBA00023125"/>
    </source>
</evidence>
<dbReference type="GO" id="GO:0045944">
    <property type="term" value="P:positive regulation of transcription by RNA polymerase II"/>
    <property type="evidence" value="ECO:0007669"/>
    <property type="project" value="TreeGrafter"/>
</dbReference>
<gene>
    <name evidence="7" type="ORF">FMOSSE_LOCUS10559</name>
</gene>
<feature type="compositionally biased region" description="Low complexity" evidence="5">
    <location>
        <begin position="711"/>
        <end position="728"/>
    </location>
</feature>
<keyword evidence="8" id="KW-1185">Reference proteome</keyword>
<dbReference type="GO" id="GO:0003700">
    <property type="term" value="F:DNA-binding transcription factor activity"/>
    <property type="evidence" value="ECO:0007669"/>
    <property type="project" value="TreeGrafter"/>
</dbReference>
<dbReference type="GO" id="GO:0005634">
    <property type="term" value="C:nucleus"/>
    <property type="evidence" value="ECO:0007669"/>
    <property type="project" value="TreeGrafter"/>
</dbReference>
<evidence type="ECO:0000256" key="1">
    <source>
        <dbReference type="ARBA" id="ARBA00007247"/>
    </source>
</evidence>
<organism evidence="7 8">
    <name type="scientific">Funneliformis mosseae</name>
    <name type="common">Endomycorrhizal fungus</name>
    <name type="synonym">Glomus mosseae</name>
    <dbReference type="NCBI Taxonomy" id="27381"/>
    <lineage>
        <taxon>Eukaryota</taxon>
        <taxon>Fungi</taxon>
        <taxon>Fungi incertae sedis</taxon>
        <taxon>Mucoromycota</taxon>
        <taxon>Glomeromycotina</taxon>
        <taxon>Glomeromycetes</taxon>
        <taxon>Glomerales</taxon>
        <taxon>Glomeraceae</taxon>
        <taxon>Funneliformis</taxon>
    </lineage>
</organism>
<evidence type="ECO:0000256" key="4">
    <source>
        <dbReference type="ARBA" id="ARBA00023163"/>
    </source>
</evidence>
<dbReference type="EMBL" id="CAJVPP010003560">
    <property type="protein sequence ID" value="CAG8632439.1"/>
    <property type="molecule type" value="Genomic_DNA"/>
</dbReference>
<dbReference type="InterPro" id="IPR053858">
    <property type="entry name" value="Arb2_dom"/>
</dbReference>
<protein>
    <submittedName>
        <fullName evidence="7">12215_t:CDS:1</fullName>
    </submittedName>
</protein>
<feature type="compositionally biased region" description="Basic and acidic residues" evidence="5">
    <location>
        <begin position="763"/>
        <end position="772"/>
    </location>
</feature>
<feature type="compositionally biased region" description="Pro residues" evidence="5">
    <location>
        <begin position="591"/>
        <end position="603"/>
    </location>
</feature>
<dbReference type="PROSITE" id="PS51299">
    <property type="entry name" value="HTH_APSES"/>
    <property type="match status" value="1"/>
</dbReference>
<dbReference type="GO" id="GO:0043565">
    <property type="term" value="F:sequence-specific DNA binding"/>
    <property type="evidence" value="ECO:0007669"/>
    <property type="project" value="TreeGrafter"/>
</dbReference>
<keyword evidence="3" id="KW-0238">DNA-binding</keyword>
<feature type="domain" description="HTH APSES-type" evidence="6">
    <location>
        <begin position="223"/>
        <end position="332"/>
    </location>
</feature>
<evidence type="ECO:0000313" key="7">
    <source>
        <dbReference type="EMBL" id="CAG8632439.1"/>
    </source>
</evidence>
<comment type="similarity">
    <text evidence="1">Belongs to the EFG1/PHD1/stuA family.</text>
</comment>
<dbReference type="Pfam" id="PF04383">
    <property type="entry name" value="KilA-N"/>
    <property type="match status" value="1"/>
</dbReference>
<feature type="region of interest" description="Disordered" evidence="5">
    <location>
        <begin position="376"/>
        <end position="412"/>
    </location>
</feature>